<feature type="compositionally biased region" description="Pro residues" evidence="6">
    <location>
        <begin position="96"/>
        <end position="126"/>
    </location>
</feature>
<dbReference type="InterPro" id="IPR050143">
    <property type="entry name" value="TRIM/RBCC"/>
</dbReference>
<dbReference type="Gene3D" id="2.60.120.920">
    <property type="match status" value="1"/>
</dbReference>
<dbReference type="PROSITE" id="PS50119">
    <property type="entry name" value="ZF_BBOX"/>
    <property type="match status" value="1"/>
</dbReference>
<feature type="compositionally biased region" description="Basic and acidic residues" evidence="6">
    <location>
        <begin position="167"/>
        <end position="186"/>
    </location>
</feature>
<dbReference type="PROSITE" id="PS50188">
    <property type="entry name" value="B302_SPRY"/>
    <property type="match status" value="1"/>
</dbReference>
<dbReference type="SMART" id="SM00336">
    <property type="entry name" value="BBOX"/>
    <property type="match status" value="1"/>
</dbReference>
<dbReference type="PRINTS" id="PR01407">
    <property type="entry name" value="BUTYPHLNCDUF"/>
</dbReference>
<dbReference type="InterPro" id="IPR017907">
    <property type="entry name" value="Znf_RING_CS"/>
</dbReference>
<dbReference type="InterPro" id="IPR006574">
    <property type="entry name" value="PRY"/>
</dbReference>
<dbReference type="CDD" id="cd12888">
    <property type="entry name" value="SPRY_PRY_TRIM7_like"/>
    <property type="match status" value="1"/>
</dbReference>
<evidence type="ECO:0000256" key="4">
    <source>
        <dbReference type="PROSITE-ProRule" id="PRU00024"/>
    </source>
</evidence>
<evidence type="ECO:0000256" key="5">
    <source>
        <dbReference type="SAM" id="Coils"/>
    </source>
</evidence>
<dbReference type="CDD" id="cd16594">
    <property type="entry name" value="RING-HC_TRIM7-like_C-IV"/>
    <property type="match status" value="1"/>
</dbReference>
<gene>
    <name evidence="10" type="primary">TRIM7.2</name>
</gene>
<dbReference type="AlphaFoldDB" id="A0A0B5JAR2"/>
<dbReference type="PANTHER" id="PTHR24103">
    <property type="entry name" value="E3 UBIQUITIN-PROTEIN LIGASE TRIM"/>
    <property type="match status" value="1"/>
</dbReference>
<evidence type="ECO:0000256" key="6">
    <source>
        <dbReference type="SAM" id="MobiDB-lite"/>
    </source>
</evidence>
<dbReference type="FunFam" id="2.60.120.920:FF:000004">
    <property type="entry name" value="Butyrophilin subfamily 1 member A1"/>
    <property type="match status" value="1"/>
</dbReference>
<evidence type="ECO:0000256" key="2">
    <source>
        <dbReference type="ARBA" id="ARBA00022771"/>
    </source>
</evidence>
<accession>A0A0B5JAR2</accession>
<evidence type="ECO:0000259" key="9">
    <source>
        <dbReference type="PROSITE" id="PS50188"/>
    </source>
</evidence>
<feature type="region of interest" description="Disordered" evidence="6">
    <location>
        <begin position="167"/>
        <end position="210"/>
    </location>
</feature>
<dbReference type="SMART" id="SM00449">
    <property type="entry name" value="SPRY"/>
    <property type="match status" value="1"/>
</dbReference>
<dbReference type="SUPFAM" id="SSF57845">
    <property type="entry name" value="B-box zinc-binding domain"/>
    <property type="match status" value="1"/>
</dbReference>
<keyword evidence="3" id="KW-0862">Zinc</keyword>
<keyword evidence="2 4" id="KW-0863">Zinc-finger</keyword>
<dbReference type="PROSITE" id="PS00518">
    <property type="entry name" value="ZF_RING_1"/>
    <property type="match status" value="1"/>
</dbReference>
<dbReference type="InterPro" id="IPR001841">
    <property type="entry name" value="Znf_RING"/>
</dbReference>
<dbReference type="InterPro" id="IPR000315">
    <property type="entry name" value="Znf_B-box"/>
</dbReference>
<evidence type="ECO:0000259" key="8">
    <source>
        <dbReference type="PROSITE" id="PS50119"/>
    </source>
</evidence>
<evidence type="ECO:0000313" key="10">
    <source>
        <dbReference type="EMBL" id="AJG01841.1"/>
    </source>
</evidence>
<proteinExistence type="predicted"/>
<reference evidence="10" key="2">
    <citation type="journal article" date="2015" name="Sci. Rep.">
        <title>Genomic organization of the crested ibis MHC provides new insight into ancestral avian MHC structure.</title>
        <authorList>
            <person name="Chen L.C."/>
            <person name="Lan H."/>
            <person name="Sun L."/>
            <person name="Deng Y.L."/>
            <person name="Tang K.Y."/>
            <person name="Wan Q.H."/>
        </authorList>
    </citation>
    <scope>NUCLEOTIDE SEQUENCE</scope>
</reference>
<feature type="coiled-coil region" evidence="5">
    <location>
        <begin position="316"/>
        <end position="343"/>
    </location>
</feature>
<dbReference type="InterPro" id="IPR003879">
    <property type="entry name" value="Butyrophylin_SPRY"/>
</dbReference>
<dbReference type="InterPro" id="IPR001870">
    <property type="entry name" value="B30.2/SPRY"/>
</dbReference>
<keyword evidence="1" id="KW-0479">Metal-binding</keyword>
<keyword evidence="5" id="KW-0175">Coiled coil</keyword>
<name>A0A0B5JAR2_NIPNI</name>
<sequence>MEAPPAPPAVPPAPCSAARSLQDELTCPVCLEYFNDPVLVAECGHNFCRACVTQCWEDSARRLCCPQCREPVPQRLFRPNRSLGNIVHIVRQLGLPPGPAEPPPGPPAPAPPLPAAAPPGPPGPPRCPRHGEPLRLYCVQDRRAVCVVCHLSREHRTHTVLPAEEAAHAAEHRAQSGAKVEQESPRSDSPPPPPKKTSTRWLSNVTQSKNEARTSAVFDLCRNRRGDEGETHTLRCRGAPWKTKMPDGERMFTAQQRLEEEEEQQPGRSRWIGEGDCVIVNRCILIVAIISVEAGGTKGFYTEFCTEIAEVPQEHLSSLRKGREEAKAERERQSEDLLKQTEVERQKIVAECKELRGFLEEKEQLLLSRLEELDRDIVKRRDESVSRLSEEIAQLDKLLGEQGGENGPGNQSGQGVVPAGSSFESWMFCKPEAGFTELEKKLKSFSQKSAVLKEVLLEFKENLRFELENDTGDLSLDPDTANPYLVLSEDKRSVRLRSAPQELPANPKRFDYSFCVLAAEGFIAGRHYWEVEVGDGESWVLGAARESVRRKEKIDFAPEEGIWAVGLNWKGKNWDQYQAFTSPETPLSLCERPRKIGVYLDYEGGWVAFYNADNMAPIFTFTAAFTEKIFPFFWLFYVGSSLSLCN</sequence>
<feature type="domain" description="B30.2/SPRY" evidence="9">
    <location>
        <begin position="454"/>
        <end position="646"/>
    </location>
</feature>
<reference evidence="10" key="1">
    <citation type="submission" date="2014-11" db="EMBL/GenBank/DDBJ databases">
        <authorList>
            <person name="Chen L.-C."/>
            <person name="Lan H."/>
            <person name="Wan Q.-H."/>
        </authorList>
    </citation>
    <scope>NUCLEOTIDE SEQUENCE</scope>
</reference>
<feature type="domain" description="RING-type" evidence="7">
    <location>
        <begin position="27"/>
        <end position="69"/>
    </location>
</feature>
<dbReference type="EMBL" id="KP182407">
    <property type="protein sequence ID" value="AJG01841.1"/>
    <property type="molecule type" value="Genomic_DNA"/>
</dbReference>
<dbReference type="Pfam" id="PF00622">
    <property type="entry name" value="SPRY"/>
    <property type="match status" value="1"/>
</dbReference>
<feature type="region of interest" description="Disordered" evidence="6">
    <location>
        <begin position="94"/>
        <end position="127"/>
    </location>
</feature>
<evidence type="ECO:0000256" key="3">
    <source>
        <dbReference type="ARBA" id="ARBA00022833"/>
    </source>
</evidence>
<dbReference type="Pfam" id="PF00643">
    <property type="entry name" value="zf-B_box"/>
    <property type="match status" value="1"/>
</dbReference>
<dbReference type="CDD" id="cd19762">
    <property type="entry name" value="Bbox2_TRIM7-like"/>
    <property type="match status" value="1"/>
</dbReference>
<organism evidence="10">
    <name type="scientific">Nipponia nippon</name>
    <name type="common">Crested ibis</name>
    <name type="synonym">Ibis nippon</name>
    <dbReference type="NCBI Taxonomy" id="128390"/>
    <lineage>
        <taxon>Eukaryota</taxon>
        <taxon>Metazoa</taxon>
        <taxon>Chordata</taxon>
        <taxon>Craniata</taxon>
        <taxon>Vertebrata</taxon>
        <taxon>Euteleostomi</taxon>
        <taxon>Archelosauria</taxon>
        <taxon>Archosauria</taxon>
        <taxon>Dinosauria</taxon>
        <taxon>Saurischia</taxon>
        <taxon>Theropoda</taxon>
        <taxon>Coelurosauria</taxon>
        <taxon>Aves</taxon>
        <taxon>Neognathae</taxon>
        <taxon>Neoaves</taxon>
        <taxon>Aequornithes</taxon>
        <taxon>Pelecaniformes</taxon>
        <taxon>Threskiornithidae</taxon>
        <taxon>Nipponia</taxon>
    </lineage>
</organism>
<evidence type="ECO:0000259" key="7">
    <source>
        <dbReference type="PROSITE" id="PS50089"/>
    </source>
</evidence>
<dbReference type="PROSITE" id="PS50089">
    <property type="entry name" value="ZF_RING_2"/>
    <property type="match status" value="1"/>
</dbReference>
<protein>
    <submittedName>
        <fullName evidence="10">TRIM7.2</fullName>
    </submittedName>
</protein>
<dbReference type="SMART" id="SM00184">
    <property type="entry name" value="RING"/>
    <property type="match status" value="1"/>
</dbReference>
<dbReference type="Gene3D" id="3.30.40.10">
    <property type="entry name" value="Zinc/RING finger domain, C3HC4 (zinc finger)"/>
    <property type="match status" value="1"/>
</dbReference>
<dbReference type="InterPro" id="IPR003877">
    <property type="entry name" value="SPRY_dom"/>
</dbReference>
<dbReference type="GO" id="GO:0008270">
    <property type="term" value="F:zinc ion binding"/>
    <property type="evidence" value="ECO:0007669"/>
    <property type="project" value="UniProtKB-KW"/>
</dbReference>
<evidence type="ECO:0000256" key="1">
    <source>
        <dbReference type="ARBA" id="ARBA00022723"/>
    </source>
</evidence>
<dbReference type="InterPro" id="IPR013320">
    <property type="entry name" value="ConA-like_dom_sf"/>
</dbReference>
<dbReference type="InterPro" id="IPR043136">
    <property type="entry name" value="B30.2/SPRY_sf"/>
</dbReference>
<dbReference type="Pfam" id="PF13765">
    <property type="entry name" value="PRY"/>
    <property type="match status" value="1"/>
</dbReference>
<dbReference type="InterPro" id="IPR013083">
    <property type="entry name" value="Znf_RING/FYVE/PHD"/>
</dbReference>
<dbReference type="Pfam" id="PF15227">
    <property type="entry name" value="zf-C3HC4_4"/>
    <property type="match status" value="1"/>
</dbReference>
<dbReference type="SUPFAM" id="SSF57850">
    <property type="entry name" value="RING/U-box"/>
    <property type="match status" value="1"/>
</dbReference>
<dbReference type="SMART" id="SM00589">
    <property type="entry name" value="PRY"/>
    <property type="match status" value="1"/>
</dbReference>
<dbReference type="SUPFAM" id="SSF49899">
    <property type="entry name" value="Concanavalin A-like lectins/glucanases"/>
    <property type="match status" value="1"/>
</dbReference>
<dbReference type="Gene3D" id="3.30.160.60">
    <property type="entry name" value="Classic Zinc Finger"/>
    <property type="match status" value="1"/>
</dbReference>
<feature type="domain" description="B box-type" evidence="8">
    <location>
        <begin position="127"/>
        <end position="163"/>
    </location>
</feature>